<feature type="signal peptide" evidence="5">
    <location>
        <begin position="1"/>
        <end position="20"/>
    </location>
</feature>
<dbReference type="InterPro" id="IPR017853">
    <property type="entry name" value="GH"/>
</dbReference>
<dbReference type="InterPro" id="IPR036881">
    <property type="entry name" value="Glyco_hydro_3_C_sf"/>
</dbReference>
<comment type="caution">
    <text evidence="7">The sequence shown here is derived from an EMBL/GenBank/DDBJ whole genome shotgun (WGS) entry which is preliminary data.</text>
</comment>
<feature type="chain" id="PRO_5046997008" evidence="5">
    <location>
        <begin position="21"/>
        <end position="753"/>
    </location>
</feature>
<keyword evidence="3" id="KW-0119">Carbohydrate metabolism</keyword>
<keyword evidence="2 4" id="KW-0378">Hydrolase</keyword>
<dbReference type="PRINTS" id="PR00133">
    <property type="entry name" value="GLHYDRLASE3"/>
</dbReference>
<evidence type="ECO:0000259" key="6">
    <source>
        <dbReference type="SMART" id="SM01217"/>
    </source>
</evidence>
<dbReference type="InterPro" id="IPR013783">
    <property type="entry name" value="Ig-like_fold"/>
</dbReference>
<dbReference type="InterPro" id="IPR002772">
    <property type="entry name" value="Glyco_hydro_3_C"/>
</dbReference>
<feature type="domain" description="Fibronectin type III-like" evidence="6">
    <location>
        <begin position="671"/>
        <end position="741"/>
    </location>
</feature>
<dbReference type="InterPro" id="IPR019800">
    <property type="entry name" value="Glyco_hydro_3_AS"/>
</dbReference>
<dbReference type="RefSeq" id="WP_065080808.1">
    <property type="nucleotide sequence ID" value="NZ_FLSS01000036.1"/>
</dbReference>
<keyword evidence="4" id="KW-0326">Glycosidase</keyword>
<dbReference type="InterPro" id="IPR026891">
    <property type="entry name" value="Fn3-like"/>
</dbReference>
<dbReference type="EMBL" id="VNHK01000005">
    <property type="protein sequence ID" value="TYO92136.1"/>
    <property type="molecule type" value="Genomic_DNA"/>
</dbReference>
<comment type="similarity">
    <text evidence="1 4">Belongs to the glycosyl hydrolase 3 family.</text>
</comment>
<evidence type="ECO:0000313" key="8">
    <source>
        <dbReference type="Proteomes" id="UP000324513"/>
    </source>
</evidence>
<dbReference type="Pfam" id="PF00933">
    <property type="entry name" value="Glyco_hydro_3"/>
    <property type="match status" value="1"/>
</dbReference>
<dbReference type="Gene3D" id="2.60.40.10">
    <property type="entry name" value="Immunoglobulins"/>
    <property type="match status" value="1"/>
</dbReference>
<dbReference type="Gene3D" id="3.20.20.300">
    <property type="entry name" value="Glycoside hydrolase, family 3, N-terminal domain"/>
    <property type="match status" value="1"/>
</dbReference>
<evidence type="ECO:0000256" key="3">
    <source>
        <dbReference type="ARBA" id="ARBA00023277"/>
    </source>
</evidence>
<dbReference type="Pfam" id="PF01915">
    <property type="entry name" value="Glyco_hydro_3_C"/>
    <property type="match status" value="1"/>
</dbReference>
<reference evidence="7 8" key="1">
    <citation type="submission" date="2019-07" db="EMBL/GenBank/DDBJ databases">
        <title>Genomic Encyclopedia of Archaeal and Bacterial Type Strains, Phase II (KMG-II): from individual species to whole genera.</title>
        <authorList>
            <person name="Goeker M."/>
        </authorList>
    </citation>
    <scope>NUCLEOTIDE SEQUENCE [LARGE SCALE GENOMIC DNA]</scope>
    <source>
        <strain evidence="7 8">DSM 14571</strain>
    </source>
</reference>
<organism evidence="7 8">
    <name type="scientific">Elizabethkingia miricola</name>
    <name type="common">Chryseobacterium miricola</name>
    <dbReference type="NCBI Taxonomy" id="172045"/>
    <lineage>
        <taxon>Bacteria</taxon>
        <taxon>Pseudomonadati</taxon>
        <taxon>Bacteroidota</taxon>
        <taxon>Flavobacteriia</taxon>
        <taxon>Flavobacteriales</taxon>
        <taxon>Weeksellaceae</taxon>
        <taxon>Elizabethkingia</taxon>
    </lineage>
</organism>
<dbReference type="PANTHER" id="PTHR42715:SF10">
    <property type="entry name" value="BETA-GLUCOSIDASE"/>
    <property type="match status" value="1"/>
</dbReference>
<evidence type="ECO:0000313" key="7">
    <source>
        <dbReference type="EMBL" id="TYO92136.1"/>
    </source>
</evidence>
<evidence type="ECO:0000256" key="1">
    <source>
        <dbReference type="ARBA" id="ARBA00005336"/>
    </source>
</evidence>
<evidence type="ECO:0000256" key="2">
    <source>
        <dbReference type="ARBA" id="ARBA00022801"/>
    </source>
</evidence>
<dbReference type="Pfam" id="PF14310">
    <property type="entry name" value="Fn3-like"/>
    <property type="match status" value="1"/>
</dbReference>
<sequence>MLKRIILASLISLLAPGLQAQNKQVPAYLDASKPVEQRIEDALSRMTLEEKVAMLHAQSKFSSPGVPRLGIPEFWTTDGPHGVRPEVLWDEWDQAGWSNDSIVAYPALTALSATWNKKMSWNYGKALGEEARYRKKDILLGPGVNIYRTPLNGRNFEYMGEDPYLTSKMVVPYIKGVQSNGVATSVKHFALNNQEEFRHTSNVIVDDRTLYEIYLPPFKAAVQEGDSWTIMGAYDKYKNQYASQNEYLLNKILKGEWGYKGVVVSDWGAVNNTEQAIHNGLDMEFGSWTNGLSAGTRNAYDNYYLAKPYLDLIKSGKVGTTELDDKVRRILRLAYNTTMNPNKPLGNIASEDHMAVAKEIGEEGIVLLQNNNSVLPINTDKVRKIAVIGENAIKMMTVGGGSSSLKVKYETLPLEGIKSRFGKKADVQFARGYVGDVGGEYNGVKSGQNLKDDRPASELLNEAVALAKKSDVVIFVGGLNKSDYQDSEGHDRKGLGLPYNQDQLISALAKANKNLAVVLVSGNAVAMPWIKEVPAIVQGWYLGSEAGNALAAVLSGDVNPSGKLPFTFPVKLEDNAAHQMGEYPGNKEELAAGKGKDQKNPINITYNEGIFVGYRWHDTKNIKPLFSFGHGLSYTTFEYGKVRADKTQMAQDGKITFTVSIKNTGKREGAEVAQLYISDLKSSVPRPVKELKGFEKINLKPGEQKEVSFTIDKSALSFFDAATHQWIAEPGEFEALVGASSSDIKTKVKFTLQ</sequence>
<dbReference type="InterPro" id="IPR050288">
    <property type="entry name" value="Cellulose_deg_GH3"/>
</dbReference>
<dbReference type="SMART" id="SM01217">
    <property type="entry name" value="Fn3_like"/>
    <property type="match status" value="1"/>
</dbReference>
<name>A0ABY3NHP5_ELIMR</name>
<dbReference type="PROSITE" id="PS00775">
    <property type="entry name" value="GLYCOSYL_HYDROL_F3"/>
    <property type="match status" value="1"/>
</dbReference>
<dbReference type="InterPro" id="IPR001764">
    <property type="entry name" value="Glyco_hydro_3_N"/>
</dbReference>
<protein>
    <submittedName>
        <fullName evidence="7">Beta-glucosidase</fullName>
    </submittedName>
</protein>
<dbReference type="Gene3D" id="3.40.50.1700">
    <property type="entry name" value="Glycoside hydrolase family 3 C-terminal domain"/>
    <property type="match status" value="1"/>
</dbReference>
<keyword evidence="8" id="KW-1185">Reference proteome</keyword>
<keyword evidence="5" id="KW-0732">Signal</keyword>
<dbReference type="InterPro" id="IPR036962">
    <property type="entry name" value="Glyco_hydro_3_N_sf"/>
</dbReference>
<dbReference type="SUPFAM" id="SSF52279">
    <property type="entry name" value="Beta-D-glucan exohydrolase, C-terminal domain"/>
    <property type="match status" value="1"/>
</dbReference>
<dbReference type="SUPFAM" id="SSF51445">
    <property type="entry name" value="(Trans)glycosidases"/>
    <property type="match status" value="1"/>
</dbReference>
<proteinExistence type="inferred from homology"/>
<dbReference type="Proteomes" id="UP000324513">
    <property type="component" value="Unassembled WGS sequence"/>
</dbReference>
<accession>A0ABY3NHP5</accession>
<evidence type="ECO:0000256" key="5">
    <source>
        <dbReference type="SAM" id="SignalP"/>
    </source>
</evidence>
<gene>
    <name evidence="7" type="ORF">LX74_01801</name>
</gene>
<evidence type="ECO:0000256" key="4">
    <source>
        <dbReference type="RuleBase" id="RU361161"/>
    </source>
</evidence>
<dbReference type="PANTHER" id="PTHR42715">
    <property type="entry name" value="BETA-GLUCOSIDASE"/>
    <property type="match status" value="1"/>
</dbReference>